<dbReference type="AlphaFoldDB" id="A0A6M2DHG4"/>
<dbReference type="Pfam" id="PF00083">
    <property type="entry name" value="Sugar_tr"/>
    <property type="match status" value="1"/>
</dbReference>
<dbReference type="InterPro" id="IPR005829">
    <property type="entry name" value="Sugar_transporter_CS"/>
</dbReference>
<dbReference type="GO" id="GO:0022857">
    <property type="term" value="F:transmembrane transporter activity"/>
    <property type="evidence" value="ECO:0007669"/>
    <property type="project" value="InterPro"/>
</dbReference>
<dbReference type="SUPFAM" id="SSF103473">
    <property type="entry name" value="MFS general substrate transporter"/>
    <property type="match status" value="1"/>
</dbReference>
<accession>A0A6M2DHG4</accession>
<sequence length="633" mass="70204">MGDSEEKEDNPSIVENGEEPGRVRVGNGPELNTEAFNNNSEDDDNGVGFYRTLLPQVLASTAKNMLLFDLGMAVAFPTIVIPDLMKDDSLIQLNIVQISWFGSLAYICQPLGSLASGVFLEALGRKRAMLLVTLPHIAAWIMMFFATNEAMLFTAAVLLGLGVGFMEAPILTYVGEICQPRFRGILTAMAGVSVLLGVFLTYLLGTTWHWTTVGGVLSTVPIITFVAICFIPETPMWLLSKGRREDALESLCWLRGWVTPDKVEKEFSEIEQYAKTISQCTECRKKRLQDACPHGGVKGWAETRRTMKAALRRTTLRPALLVLGFFVFHQFNGLHMFRPYMVQVVRALGIPLDAHWATVVVSVVGLVGNIACMIMIKLLGKRKLAMISMLGCALSALLIGTWAKIALQPWARSTDSQLPPELGQYQESAWMPLVLFIGLAFFMSVGVSPIPWIMLSEVFPYQTRGMASGTTAALNYVVAFVATKSYLDLERLLGLEGMFYAFAVVSFLGIIYIYMLLPETEGRTLQEIEEYFGGKNRKLMKSIQPTKLEEKNGTVVLNGSVLQNGAVVLYDEGKPTPTARFKAISENDGYENKSYTSDEQINEIGKRSTIKLVNEQDQQVNEEILKSDIFKNL</sequence>
<evidence type="ECO:0000256" key="6">
    <source>
        <dbReference type="SAM" id="Phobius"/>
    </source>
</evidence>
<feature type="domain" description="Major facilitator superfamily (MFS) profile" evidence="7">
    <location>
        <begin position="57"/>
        <end position="521"/>
    </location>
</feature>
<keyword evidence="2 6" id="KW-0812">Transmembrane</keyword>
<evidence type="ECO:0000313" key="8">
    <source>
        <dbReference type="EMBL" id="NOV44307.1"/>
    </source>
</evidence>
<feature type="transmembrane region" description="Helical" evidence="6">
    <location>
        <begin position="152"/>
        <end position="173"/>
    </location>
</feature>
<feature type="transmembrane region" description="Helical" evidence="6">
    <location>
        <begin position="430"/>
        <end position="455"/>
    </location>
</feature>
<feature type="transmembrane region" description="Helical" evidence="6">
    <location>
        <begin position="354"/>
        <end position="376"/>
    </location>
</feature>
<comment type="subcellular location">
    <subcellularLocation>
        <location evidence="1">Membrane</location>
        <topology evidence="1">Multi-pass membrane protein</topology>
    </subcellularLocation>
</comment>
<feature type="transmembrane region" description="Helical" evidence="6">
    <location>
        <begin position="467"/>
        <end position="487"/>
    </location>
</feature>
<feature type="transmembrane region" description="Helical" evidence="6">
    <location>
        <begin position="128"/>
        <end position="146"/>
    </location>
</feature>
<dbReference type="PROSITE" id="PS00217">
    <property type="entry name" value="SUGAR_TRANSPORT_2"/>
    <property type="match status" value="1"/>
</dbReference>
<proteinExistence type="predicted"/>
<dbReference type="EMBL" id="GIIL01000581">
    <property type="protein sequence ID" value="NOV44307.1"/>
    <property type="molecule type" value="Transcribed_RNA"/>
</dbReference>
<name>A0A6M2DHG4_XENCH</name>
<feature type="transmembrane region" description="Helical" evidence="6">
    <location>
        <begin position="499"/>
        <end position="517"/>
    </location>
</feature>
<dbReference type="InterPro" id="IPR020846">
    <property type="entry name" value="MFS_dom"/>
</dbReference>
<feature type="transmembrane region" description="Helical" evidence="6">
    <location>
        <begin position="314"/>
        <end position="334"/>
    </location>
</feature>
<feature type="transmembrane region" description="Helical" evidence="6">
    <location>
        <begin position="66"/>
        <end position="85"/>
    </location>
</feature>
<dbReference type="GO" id="GO:0016020">
    <property type="term" value="C:membrane"/>
    <property type="evidence" value="ECO:0007669"/>
    <property type="project" value="UniProtKB-SubCell"/>
</dbReference>
<feature type="transmembrane region" description="Helical" evidence="6">
    <location>
        <begin position="210"/>
        <end position="231"/>
    </location>
</feature>
<dbReference type="InterPro" id="IPR036259">
    <property type="entry name" value="MFS_trans_sf"/>
</dbReference>
<evidence type="ECO:0000256" key="1">
    <source>
        <dbReference type="ARBA" id="ARBA00004141"/>
    </source>
</evidence>
<reference evidence="8" key="1">
    <citation type="submission" date="2020-03" db="EMBL/GenBank/DDBJ databases">
        <title>Transcriptomic Profiling of the Digestive Tract of the Rat Flea, Xenopsylla cheopis, Following Blood Feeding and Infection with Yersinia pestis.</title>
        <authorList>
            <person name="Bland D.M."/>
            <person name="Martens C.A."/>
            <person name="Virtaneva K."/>
            <person name="Kanakabandi K."/>
            <person name="Long D."/>
            <person name="Rosenke R."/>
            <person name="Saturday G.A."/>
            <person name="Hoyt F.H."/>
            <person name="Bruno D.P."/>
            <person name="Ribeiro J.M.C."/>
            <person name="Hinnebusch J."/>
        </authorList>
    </citation>
    <scope>NUCLEOTIDE SEQUENCE</scope>
</reference>
<evidence type="ECO:0000256" key="5">
    <source>
        <dbReference type="SAM" id="MobiDB-lite"/>
    </source>
</evidence>
<dbReference type="Gene3D" id="1.20.1250.20">
    <property type="entry name" value="MFS general substrate transporter like domains"/>
    <property type="match status" value="1"/>
</dbReference>
<evidence type="ECO:0000256" key="4">
    <source>
        <dbReference type="ARBA" id="ARBA00023136"/>
    </source>
</evidence>
<dbReference type="PROSITE" id="PS00216">
    <property type="entry name" value="SUGAR_TRANSPORT_1"/>
    <property type="match status" value="1"/>
</dbReference>
<evidence type="ECO:0000256" key="3">
    <source>
        <dbReference type="ARBA" id="ARBA00022989"/>
    </source>
</evidence>
<dbReference type="FunFam" id="1.20.1250.20:FF:000249">
    <property type="entry name" value="facilitated trehalose transporter Tret1"/>
    <property type="match status" value="1"/>
</dbReference>
<keyword evidence="3 6" id="KW-1133">Transmembrane helix</keyword>
<dbReference type="InterPro" id="IPR050549">
    <property type="entry name" value="MFS_Trehalose_Transporter"/>
</dbReference>
<evidence type="ECO:0000256" key="2">
    <source>
        <dbReference type="ARBA" id="ARBA00022692"/>
    </source>
</evidence>
<feature type="region of interest" description="Disordered" evidence="5">
    <location>
        <begin position="1"/>
        <end position="40"/>
    </location>
</feature>
<dbReference type="PANTHER" id="PTHR48021:SF39">
    <property type="entry name" value="MAJOR FACILITATOR SUPERFAMILY (MFS) PROFILE DOMAIN-CONTAINING PROTEIN"/>
    <property type="match status" value="1"/>
</dbReference>
<dbReference type="InterPro" id="IPR005828">
    <property type="entry name" value="MFS_sugar_transport-like"/>
</dbReference>
<keyword evidence="4 6" id="KW-0472">Membrane</keyword>
<dbReference type="PANTHER" id="PTHR48021">
    <property type="match status" value="1"/>
</dbReference>
<dbReference type="PROSITE" id="PS50850">
    <property type="entry name" value="MFS"/>
    <property type="match status" value="1"/>
</dbReference>
<evidence type="ECO:0000259" key="7">
    <source>
        <dbReference type="PROSITE" id="PS50850"/>
    </source>
</evidence>
<protein>
    <submittedName>
        <fullName evidence="8">Putative permease of the major facilitator superfamily protein</fullName>
    </submittedName>
</protein>
<feature type="transmembrane region" description="Helical" evidence="6">
    <location>
        <begin position="185"/>
        <end position="204"/>
    </location>
</feature>
<organism evidence="8">
    <name type="scientific">Xenopsylla cheopis</name>
    <name type="common">Oriental rat flea</name>
    <name type="synonym">Pulex cheopis</name>
    <dbReference type="NCBI Taxonomy" id="163159"/>
    <lineage>
        <taxon>Eukaryota</taxon>
        <taxon>Metazoa</taxon>
        <taxon>Ecdysozoa</taxon>
        <taxon>Arthropoda</taxon>
        <taxon>Hexapoda</taxon>
        <taxon>Insecta</taxon>
        <taxon>Pterygota</taxon>
        <taxon>Neoptera</taxon>
        <taxon>Endopterygota</taxon>
        <taxon>Siphonaptera</taxon>
        <taxon>Pulicidae</taxon>
        <taxon>Xenopsyllinae</taxon>
        <taxon>Xenopsylla</taxon>
    </lineage>
</organism>